<comment type="caution">
    <text evidence="6">Lacks conserved residue(s) required for the propagation of feature annotation.</text>
</comment>
<comment type="subunit">
    <text evidence="6">Homooctamer; tetramer of dimers.</text>
</comment>
<dbReference type="GO" id="GO:0009229">
    <property type="term" value="P:thiamine diphosphate biosynthetic process"/>
    <property type="evidence" value="ECO:0007669"/>
    <property type="project" value="UniProtKB-UniRule"/>
</dbReference>
<organism evidence="7 8">
    <name type="scientific">Methanococcus voltae</name>
    <dbReference type="NCBI Taxonomy" id="2188"/>
    <lineage>
        <taxon>Archaea</taxon>
        <taxon>Methanobacteriati</taxon>
        <taxon>Methanobacteriota</taxon>
        <taxon>Methanomada group</taxon>
        <taxon>Methanococci</taxon>
        <taxon>Methanococcales</taxon>
        <taxon>Methanococcaceae</taxon>
        <taxon>Methanococcus</taxon>
    </lineage>
</organism>
<evidence type="ECO:0000256" key="6">
    <source>
        <dbReference type="HAMAP-Rule" id="MF_00304"/>
    </source>
</evidence>
<feature type="binding site" evidence="6">
    <location>
        <begin position="164"/>
        <end position="166"/>
    </location>
    <ligand>
        <name>NAD(+)</name>
        <dbReference type="ChEBI" id="CHEBI:57540"/>
        <note>ligand shared between two adjacent protomers</note>
    </ligand>
</feature>
<feature type="binding site" description="in other chain" evidence="6">
    <location>
        <begin position="58"/>
        <end position="59"/>
    </location>
    <ligand>
        <name>NAD(+)</name>
        <dbReference type="ChEBI" id="CHEBI:57540"/>
        <note>ligand shared between two adjacent protomers</note>
    </ligand>
</feature>
<comment type="function">
    <text evidence="6">Involved in the biosynthesis of the thiazole moiety of thiamine. Catalyzes the conversion of NAD and glycine to adenosine diphosphate 5-(2-hydroxyethyl)-4-methylthiazole-2-carboxylate (ADT), an adenylated thiazole intermediate, using free sulfide as a source of sulfur.</text>
</comment>
<evidence type="ECO:0000256" key="5">
    <source>
        <dbReference type="ARBA" id="ARBA00023027"/>
    </source>
</evidence>
<dbReference type="GO" id="GO:0052837">
    <property type="term" value="P:thiazole biosynthetic process"/>
    <property type="evidence" value="ECO:0007669"/>
    <property type="project" value="UniProtKB-UniRule"/>
</dbReference>
<dbReference type="SUPFAM" id="SSF51905">
    <property type="entry name" value="FAD/NAD(P)-binding domain"/>
    <property type="match status" value="1"/>
</dbReference>
<dbReference type="AlphaFoldDB" id="A0A8J7RLY4"/>
<gene>
    <name evidence="6" type="primary">thi4</name>
    <name evidence="7" type="ORF">J3E07_000659</name>
</gene>
<comment type="catalytic activity">
    <reaction evidence="6">
        <text>hydrogen sulfide + glycine + NAD(+) = ADP-5-ethyl-4-methylthiazole-2-carboxylate + nicotinamide + 3 H2O + H(+)</text>
        <dbReference type="Rhea" id="RHEA:55704"/>
        <dbReference type="ChEBI" id="CHEBI:15377"/>
        <dbReference type="ChEBI" id="CHEBI:15378"/>
        <dbReference type="ChEBI" id="CHEBI:17154"/>
        <dbReference type="ChEBI" id="CHEBI:29919"/>
        <dbReference type="ChEBI" id="CHEBI:57305"/>
        <dbReference type="ChEBI" id="CHEBI:57540"/>
        <dbReference type="ChEBI" id="CHEBI:139151"/>
        <dbReference type="EC" id="2.4.2.59"/>
    </reaction>
</comment>
<evidence type="ECO:0000256" key="1">
    <source>
        <dbReference type="ARBA" id="ARBA00022679"/>
    </source>
</evidence>
<dbReference type="GO" id="GO:0005506">
    <property type="term" value="F:iron ion binding"/>
    <property type="evidence" value="ECO:0007669"/>
    <property type="project" value="UniProtKB-UniRule"/>
</dbReference>
<comment type="pathway">
    <text evidence="6">Cofactor biosynthesis; thiamine diphosphate biosynthesis.</text>
</comment>
<sequence>MQRLKAEEKLVTKSILKSTFEMWMDMVDVDVVIVGAGPSGLTAGKYLANAGLKVVILERHLSFGGGTWGGGMGFPNIVVEKPADEILREAGINLKPVNIGDNPEIEADLFTADSVEVPAKLGVAAIDAGAKILTSIVVEDLILKEGKVSGVVIQSYAIEKAGLHVDPITISAKCVIDATGHDASVVHTLARKNKDLNMVVPGEKSMWADVGENKLVENTKEIFPNFYTCGMASNAYHGGYRMGAIFGGMYLSGKKVAELIIDKLNNE</sequence>
<feature type="binding site" evidence="6">
    <location>
        <position position="241"/>
    </location>
    <ligand>
        <name>glycine</name>
        <dbReference type="ChEBI" id="CHEBI:57305"/>
    </ligand>
</feature>
<comment type="similarity">
    <text evidence="6">Belongs to the THI4 family.</text>
</comment>
<comment type="cofactor">
    <cofactor evidence="6">
        <name>Fe(2+)</name>
        <dbReference type="ChEBI" id="CHEBI:29033"/>
    </cofactor>
</comment>
<feature type="binding site" description="in other chain" evidence="6">
    <location>
        <position position="138"/>
    </location>
    <ligand>
        <name>NAD(+)</name>
        <dbReference type="ChEBI" id="CHEBI:57540"/>
        <note>ligand shared between two adjacent protomers</note>
    </ligand>
</feature>
<evidence type="ECO:0000256" key="4">
    <source>
        <dbReference type="ARBA" id="ARBA00023004"/>
    </source>
</evidence>
<feature type="binding site" description="in other chain" evidence="6">
    <location>
        <position position="39"/>
    </location>
    <ligand>
        <name>NAD(+)</name>
        <dbReference type="ChEBI" id="CHEBI:57540"/>
        <note>ligand shared between two adjacent protomers</note>
    </ligand>
</feature>
<reference evidence="7" key="1">
    <citation type="submission" date="2021-03" db="EMBL/GenBank/DDBJ databases">
        <title>Genomic Encyclopedia of Type Strains, Phase IV (KMG-V): Genome sequencing to study the core and pangenomes of soil and plant-associated prokaryotes.</title>
        <authorList>
            <person name="Whitman W."/>
        </authorList>
    </citation>
    <scope>NUCLEOTIDE SEQUENCE</scope>
    <source>
        <strain evidence="7">C4</strain>
    </source>
</reference>
<dbReference type="RefSeq" id="WP_209590711.1">
    <property type="nucleotide sequence ID" value="NZ_JAGGMV010000001.1"/>
</dbReference>
<dbReference type="Pfam" id="PF01946">
    <property type="entry name" value="Thi4"/>
    <property type="match status" value="1"/>
</dbReference>
<keyword evidence="3 6" id="KW-0784">Thiamine biosynthesis</keyword>
<feature type="binding site" description="in other chain" evidence="6">
    <location>
        <position position="231"/>
    </location>
    <ligand>
        <name>NAD(+)</name>
        <dbReference type="ChEBI" id="CHEBI:57540"/>
        <note>ligand shared between two adjacent protomers</note>
    </ligand>
</feature>
<keyword evidence="5 6" id="KW-0520">NAD</keyword>
<comment type="caution">
    <text evidence="7">The sequence shown here is derived from an EMBL/GenBank/DDBJ whole genome shotgun (WGS) entry which is preliminary data.</text>
</comment>
<keyword evidence="1 6" id="KW-0808">Transferase</keyword>
<proteinExistence type="inferred from homology"/>
<protein>
    <recommendedName>
        <fullName evidence="6">Thiamine thiazole synthase</fullName>
        <ecNumber evidence="6">2.4.2.59</ecNumber>
    </recommendedName>
</protein>
<dbReference type="Gene3D" id="3.50.50.60">
    <property type="entry name" value="FAD/NAD(P)-binding domain"/>
    <property type="match status" value="1"/>
</dbReference>
<dbReference type="InterPro" id="IPR036188">
    <property type="entry name" value="FAD/NAD-bd_sf"/>
</dbReference>
<evidence type="ECO:0000256" key="3">
    <source>
        <dbReference type="ARBA" id="ARBA00022977"/>
    </source>
</evidence>
<dbReference type="EC" id="2.4.2.59" evidence="6"/>
<accession>A0A8J7RLY4</accession>
<name>A0A8J7RLY4_METVO</name>
<evidence type="ECO:0000256" key="2">
    <source>
        <dbReference type="ARBA" id="ARBA00022723"/>
    </source>
</evidence>
<dbReference type="GO" id="GO:0009228">
    <property type="term" value="P:thiamine biosynthetic process"/>
    <property type="evidence" value="ECO:0007669"/>
    <property type="project" value="UniProtKB-KW"/>
</dbReference>
<dbReference type="NCBIfam" id="TIGR00292">
    <property type="entry name" value="sulfide-dependent adenosine diphosphate thiazole synthase"/>
    <property type="match status" value="1"/>
</dbReference>
<feature type="binding site" description="in other chain" evidence="6">
    <location>
        <position position="66"/>
    </location>
    <ligand>
        <name>NAD(+)</name>
        <dbReference type="ChEBI" id="CHEBI:57540"/>
        <note>ligand shared between two adjacent protomers</note>
    </ligand>
</feature>
<feature type="binding site" description="in other chain" evidence="6">
    <location>
        <position position="181"/>
    </location>
    <ligand>
        <name>Fe cation</name>
        <dbReference type="ChEBI" id="CHEBI:24875"/>
        <note>ligand shared between two adjacent protomers</note>
    </ligand>
</feature>
<dbReference type="GO" id="GO:0016763">
    <property type="term" value="F:pentosyltransferase activity"/>
    <property type="evidence" value="ECO:0007669"/>
    <property type="project" value="UniProtKB-UniRule"/>
</dbReference>
<dbReference type="HAMAP" id="MF_00304">
    <property type="entry name" value="Thi4"/>
    <property type="match status" value="1"/>
</dbReference>
<dbReference type="EMBL" id="JAGGMV010000001">
    <property type="protein sequence ID" value="MBP2201261.1"/>
    <property type="molecule type" value="Genomic_DNA"/>
</dbReference>
<keyword evidence="4 6" id="KW-0408">Iron</keyword>
<evidence type="ECO:0000313" key="7">
    <source>
        <dbReference type="EMBL" id="MBP2201261.1"/>
    </source>
</evidence>
<dbReference type="PANTHER" id="PTHR43422">
    <property type="entry name" value="THIAMINE THIAZOLE SYNTHASE"/>
    <property type="match status" value="1"/>
</dbReference>
<keyword evidence="2 6" id="KW-0479">Metal-binding</keyword>
<evidence type="ECO:0000313" key="8">
    <source>
        <dbReference type="Proteomes" id="UP000740329"/>
    </source>
</evidence>
<feature type="binding site" evidence="6">
    <location>
        <position position="166"/>
    </location>
    <ligand>
        <name>Fe cation</name>
        <dbReference type="ChEBI" id="CHEBI:24875"/>
        <note>ligand shared between two adjacent protomers</note>
    </ligand>
</feature>
<dbReference type="PRINTS" id="PR00368">
    <property type="entry name" value="FADPNR"/>
</dbReference>
<dbReference type="PANTHER" id="PTHR43422:SF3">
    <property type="entry name" value="THIAMINE THIAZOLE SYNTHASE"/>
    <property type="match status" value="1"/>
</dbReference>
<dbReference type="UniPathway" id="UPA00060"/>
<dbReference type="Proteomes" id="UP000740329">
    <property type="component" value="Unassembled WGS sequence"/>
</dbReference>
<dbReference type="PRINTS" id="PR00411">
    <property type="entry name" value="PNDRDTASEI"/>
</dbReference>
<dbReference type="InterPro" id="IPR022828">
    <property type="entry name" value="Thi4_prok"/>
</dbReference>
<feature type="binding site" description="in other chain" evidence="6">
    <location>
        <position position="184"/>
    </location>
    <ligand>
        <name>NAD(+)</name>
        <dbReference type="ChEBI" id="CHEBI:57540"/>
        <note>ligand shared between two adjacent protomers</note>
    </ligand>
</feature>
<dbReference type="InterPro" id="IPR002922">
    <property type="entry name" value="Thi4_fam"/>
</dbReference>